<dbReference type="HOGENOM" id="CLU_000288_63_0_1"/>
<keyword evidence="5 6" id="KW-0067">ATP-binding</keyword>
<dbReference type="SMART" id="SM00220">
    <property type="entry name" value="S_TKc"/>
    <property type="match status" value="1"/>
</dbReference>
<dbReference type="PhylomeDB" id="T1J935"/>
<evidence type="ECO:0000256" key="5">
    <source>
        <dbReference type="ARBA" id="ARBA00022840"/>
    </source>
</evidence>
<dbReference type="InterPro" id="IPR017441">
    <property type="entry name" value="Protein_kinase_ATP_BS"/>
</dbReference>
<sequence length="469" mass="52163">MIRRPGSAVGSSGLYAVGNRTDPRPRVRQIGRYRLDQQLLGKGNFARVELATHTVLGLKVAIKIIDKAQITEDYVRRNLGREARIMARLRHPHIAALYEAIETGHLMCLVTELAPGGDLCSYVKAQTDGRLGEAAARPFLKQIVSALVYMHSRGVIHRDLKMENVMLDETKSLVKIVDFGLSNFYGPGVVLQTHCGSPEYAAPELFIPARPYGPEVDVWSLGVIMYGALTGCLPFLSPRTDGTNPQERRHRLYRKIQQGLGQQHWKALTNISSECRQLLLALLTASPDNRIKLSQVETHSYMILYKTDPPVDTSQPGLDHSLAPKVLIRMSELLSIPVSILKTEVECDDHCEVAAMFYLLLDSTKPSKPDPKITTQNSAMTSQIFSPMSSTTSATQSPRIPQPEREISPSNLLGVAVKRIHPSPVKDPLRTNCQEHLKLLEMGFALMDPEDAWRTSKDPIRPKQTPEGD</sequence>
<dbReference type="PROSITE" id="PS00107">
    <property type="entry name" value="PROTEIN_KINASE_ATP"/>
    <property type="match status" value="1"/>
</dbReference>
<evidence type="ECO:0000256" key="3">
    <source>
        <dbReference type="ARBA" id="ARBA00022741"/>
    </source>
</evidence>
<evidence type="ECO:0000313" key="11">
    <source>
        <dbReference type="Proteomes" id="UP000014500"/>
    </source>
</evidence>
<keyword evidence="3 6" id="KW-0547">Nucleotide-binding</keyword>
<keyword evidence="2" id="KW-0808">Transferase</keyword>
<keyword evidence="11" id="KW-1185">Reference proteome</keyword>
<feature type="region of interest" description="Disordered" evidence="8">
    <location>
        <begin position="388"/>
        <end position="407"/>
    </location>
</feature>
<accession>T1J935</accession>
<reference evidence="11" key="1">
    <citation type="submission" date="2011-05" db="EMBL/GenBank/DDBJ databases">
        <authorList>
            <person name="Richards S.R."/>
            <person name="Qu J."/>
            <person name="Jiang H."/>
            <person name="Jhangiani S.N."/>
            <person name="Agravi P."/>
            <person name="Goodspeed R."/>
            <person name="Gross S."/>
            <person name="Mandapat C."/>
            <person name="Jackson L."/>
            <person name="Mathew T."/>
            <person name="Pu L."/>
            <person name="Thornton R."/>
            <person name="Saada N."/>
            <person name="Wilczek-Boney K.B."/>
            <person name="Lee S."/>
            <person name="Kovar C."/>
            <person name="Wu Y."/>
            <person name="Scherer S.E."/>
            <person name="Worley K.C."/>
            <person name="Muzny D.M."/>
            <person name="Gibbs R."/>
        </authorList>
    </citation>
    <scope>NUCLEOTIDE SEQUENCE</scope>
    <source>
        <strain evidence="11">Brora</strain>
    </source>
</reference>
<evidence type="ECO:0000259" key="9">
    <source>
        <dbReference type="PROSITE" id="PS50011"/>
    </source>
</evidence>
<evidence type="ECO:0000256" key="7">
    <source>
        <dbReference type="RuleBase" id="RU000304"/>
    </source>
</evidence>
<proteinExistence type="inferred from homology"/>
<evidence type="ECO:0000256" key="4">
    <source>
        <dbReference type="ARBA" id="ARBA00022777"/>
    </source>
</evidence>
<protein>
    <recommendedName>
        <fullName evidence="9">Protein kinase domain-containing protein</fullName>
    </recommendedName>
</protein>
<feature type="region of interest" description="Disordered" evidence="8">
    <location>
        <begin position="450"/>
        <end position="469"/>
    </location>
</feature>
<keyword evidence="1 7" id="KW-0723">Serine/threonine-protein kinase</keyword>
<dbReference type="EnsemblMetazoa" id="SMAR010226-RA">
    <property type="protein sequence ID" value="SMAR010226-PA"/>
    <property type="gene ID" value="SMAR010226"/>
</dbReference>
<reference evidence="10" key="2">
    <citation type="submission" date="2015-02" db="UniProtKB">
        <authorList>
            <consortium name="EnsemblMetazoa"/>
        </authorList>
    </citation>
    <scope>IDENTIFICATION</scope>
</reference>
<dbReference type="Pfam" id="PF00069">
    <property type="entry name" value="Pkinase"/>
    <property type="match status" value="1"/>
</dbReference>
<feature type="region of interest" description="Disordered" evidence="8">
    <location>
        <begin position="1"/>
        <end position="23"/>
    </location>
</feature>
<dbReference type="EMBL" id="JH431969">
    <property type="status" value="NOT_ANNOTATED_CDS"/>
    <property type="molecule type" value="Genomic_DNA"/>
</dbReference>
<dbReference type="GO" id="GO:0005524">
    <property type="term" value="F:ATP binding"/>
    <property type="evidence" value="ECO:0007669"/>
    <property type="project" value="UniProtKB-UniRule"/>
</dbReference>
<dbReference type="PROSITE" id="PS00108">
    <property type="entry name" value="PROTEIN_KINASE_ST"/>
    <property type="match status" value="1"/>
</dbReference>
<feature type="compositionally biased region" description="Polar residues" evidence="8">
    <location>
        <begin position="388"/>
        <end position="399"/>
    </location>
</feature>
<dbReference type="FunFam" id="3.30.200.20:FF:000042">
    <property type="entry name" value="Aurora kinase A"/>
    <property type="match status" value="1"/>
</dbReference>
<evidence type="ECO:0000256" key="1">
    <source>
        <dbReference type="ARBA" id="ARBA00022527"/>
    </source>
</evidence>
<dbReference type="eggNOG" id="KOG0586">
    <property type="taxonomic scope" value="Eukaryota"/>
</dbReference>
<dbReference type="STRING" id="126957.T1J935"/>
<dbReference type="GO" id="GO:0004674">
    <property type="term" value="F:protein serine/threonine kinase activity"/>
    <property type="evidence" value="ECO:0007669"/>
    <property type="project" value="UniProtKB-KW"/>
</dbReference>
<dbReference type="CDD" id="cd14003">
    <property type="entry name" value="STKc_AMPK-like"/>
    <property type="match status" value="1"/>
</dbReference>
<keyword evidence="4" id="KW-0418">Kinase</keyword>
<evidence type="ECO:0000256" key="2">
    <source>
        <dbReference type="ARBA" id="ARBA00022679"/>
    </source>
</evidence>
<dbReference type="Proteomes" id="UP000014500">
    <property type="component" value="Unassembled WGS sequence"/>
</dbReference>
<dbReference type="PANTHER" id="PTHR24346">
    <property type="entry name" value="MAP/MICROTUBULE AFFINITY-REGULATING KINASE"/>
    <property type="match status" value="1"/>
</dbReference>
<dbReference type="FunFam" id="1.10.510.10:FF:000571">
    <property type="entry name" value="Maternal embryonic leucine zipper kinase"/>
    <property type="match status" value="1"/>
</dbReference>
<feature type="compositionally biased region" description="Basic and acidic residues" evidence="8">
    <location>
        <begin position="451"/>
        <end position="469"/>
    </location>
</feature>
<evidence type="ECO:0000256" key="6">
    <source>
        <dbReference type="PROSITE-ProRule" id="PRU10141"/>
    </source>
</evidence>
<organism evidence="10 11">
    <name type="scientific">Strigamia maritima</name>
    <name type="common">European centipede</name>
    <name type="synonym">Geophilus maritimus</name>
    <dbReference type="NCBI Taxonomy" id="126957"/>
    <lineage>
        <taxon>Eukaryota</taxon>
        <taxon>Metazoa</taxon>
        <taxon>Ecdysozoa</taxon>
        <taxon>Arthropoda</taxon>
        <taxon>Myriapoda</taxon>
        <taxon>Chilopoda</taxon>
        <taxon>Pleurostigmophora</taxon>
        <taxon>Geophilomorpha</taxon>
        <taxon>Linotaeniidae</taxon>
        <taxon>Strigamia</taxon>
    </lineage>
</organism>
<dbReference type="InterPro" id="IPR000719">
    <property type="entry name" value="Prot_kinase_dom"/>
</dbReference>
<feature type="domain" description="Protein kinase" evidence="9">
    <location>
        <begin position="34"/>
        <end position="302"/>
    </location>
</feature>
<dbReference type="SUPFAM" id="SSF56112">
    <property type="entry name" value="Protein kinase-like (PK-like)"/>
    <property type="match status" value="1"/>
</dbReference>
<comment type="similarity">
    <text evidence="7">Belongs to the protein kinase superfamily.</text>
</comment>
<dbReference type="PROSITE" id="PS50011">
    <property type="entry name" value="PROTEIN_KINASE_DOM"/>
    <property type="match status" value="1"/>
</dbReference>
<dbReference type="GO" id="GO:0035556">
    <property type="term" value="P:intracellular signal transduction"/>
    <property type="evidence" value="ECO:0007669"/>
    <property type="project" value="TreeGrafter"/>
</dbReference>
<evidence type="ECO:0000313" key="10">
    <source>
        <dbReference type="EnsemblMetazoa" id="SMAR010226-PA"/>
    </source>
</evidence>
<name>T1J935_STRMM</name>
<dbReference type="GO" id="GO:0005737">
    <property type="term" value="C:cytoplasm"/>
    <property type="evidence" value="ECO:0007669"/>
    <property type="project" value="TreeGrafter"/>
</dbReference>
<feature type="binding site" evidence="6">
    <location>
        <position position="63"/>
    </location>
    <ligand>
        <name>ATP</name>
        <dbReference type="ChEBI" id="CHEBI:30616"/>
    </ligand>
</feature>
<dbReference type="InterPro" id="IPR011009">
    <property type="entry name" value="Kinase-like_dom_sf"/>
</dbReference>
<dbReference type="Gene3D" id="1.10.510.10">
    <property type="entry name" value="Transferase(Phosphotransferase) domain 1"/>
    <property type="match status" value="1"/>
</dbReference>
<dbReference type="InterPro" id="IPR008271">
    <property type="entry name" value="Ser/Thr_kinase_AS"/>
</dbReference>
<dbReference type="AlphaFoldDB" id="T1J935"/>
<dbReference type="PANTHER" id="PTHR24346:SF79">
    <property type="entry name" value="PROTEIN KINASE DOMAIN-CONTAINING PROTEIN"/>
    <property type="match status" value="1"/>
</dbReference>
<evidence type="ECO:0000256" key="8">
    <source>
        <dbReference type="SAM" id="MobiDB-lite"/>
    </source>
</evidence>